<accession>A0A9N7ZBG6</accession>
<reference evidence="1" key="1">
    <citation type="submission" date="2020-03" db="EMBL/GenBank/DDBJ databases">
        <authorList>
            <person name="Weist P."/>
        </authorList>
    </citation>
    <scope>NUCLEOTIDE SEQUENCE</scope>
</reference>
<organism evidence="1 2">
    <name type="scientific">Pleuronectes platessa</name>
    <name type="common">European plaice</name>
    <dbReference type="NCBI Taxonomy" id="8262"/>
    <lineage>
        <taxon>Eukaryota</taxon>
        <taxon>Metazoa</taxon>
        <taxon>Chordata</taxon>
        <taxon>Craniata</taxon>
        <taxon>Vertebrata</taxon>
        <taxon>Euteleostomi</taxon>
        <taxon>Actinopterygii</taxon>
        <taxon>Neopterygii</taxon>
        <taxon>Teleostei</taxon>
        <taxon>Neoteleostei</taxon>
        <taxon>Acanthomorphata</taxon>
        <taxon>Carangaria</taxon>
        <taxon>Pleuronectiformes</taxon>
        <taxon>Pleuronectoidei</taxon>
        <taxon>Pleuronectidae</taxon>
        <taxon>Pleuronectes</taxon>
    </lineage>
</organism>
<name>A0A9N7ZBG6_PLEPL</name>
<sequence>MLLFCKGGEGIIGFLPGNKLGHIPFEVPVAAVSDRGTRLHGSCVDVEFNGMWGKNLKQKFYGSIDGHSPRPITIF</sequence>
<comment type="caution">
    <text evidence="1">The sequence shown here is derived from an EMBL/GenBank/DDBJ whole genome shotgun (WGS) entry which is preliminary data.</text>
</comment>
<proteinExistence type="predicted"/>
<dbReference type="Proteomes" id="UP001153269">
    <property type="component" value="Unassembled WGS sequence"/>
</dbReference>
<dbReference type="AlphaFoldDB" id="A0A9N7ZBG6"/>
<dbReference type="EMBL" id="CADEAL010004359">
    <property type="protein sequence ID" value="CAB1457831.1"/>
    <property type="molecule type" value="Genomic_DNA"/>
</dbReference>
<gene>
    <name evidence="1" type="ORF">PLEPLA_LOCUS45659</name>
</gene>
<evidence type="ECO:0000313" key="1">
    <source>
        <dbReference type="EMBL" id="CAB1457831.1"/>
    </source>
</evidence>
<keyword evidence="2" id="KW-1185">Reference proteome</keyword>
<protein>
    <submittedName>
        <fullName evidence="1">Uncharacterized protein</fullName>
    </submittedName>
</protein>
<evidence type="ECO:0000313" key="2">
    <source>
        <dbReference type="Proteomes" id="UP001153269"/>
    </source>
</evidence>